<feature type="region of interest" description="Disordered" evidence="9">
    <location>
        <begin position="31"/>
        <end position="50"/>
    </location>
</feature>
<keyword evidence="12" id="KW-1185">Reference proteome</keyword>
<dbReference type="GO" id="GO:0000049">
    <property type="term" value="F:tRNA binding"/>
    <property type="evidence" value="ECO:0007669"/>
    <property type="project" value="TreeGrafter"/>
</dbReference>
<dbReference type="EC" id="2.1.1.221" evidence="1"/>
<evidence type="ECO:0000313" key="12">
    <source>
        <dbReference type="Proteomes" id="UP001140094"/>
    </source>
</evidence>
<organism evidence="11 12">
    <name type="scientific">Coemansia guatemalensis</name>
    <dbReference type="NCBI Taxonomy" id="2761395"/>
    <lineage>
        <taxon>Eukaryota</taxon>
        <taxon>Fungi</taxon>
        <taxon>Fungi incertae sedis</taxon>
        <taxon>Zoopagomycota</taxon>
        <taxon>Kickxellomycotina</taxon>
        <taxon>Kickxellomycetes</taxon>
        <taxon>Kickxellales</taxon>
        <taxon>Kickxellaceae</taxon>
        <taxon>Coemansia</taxon>
    </lineage>
</organism>
<comment type="catalytic activity">
    <reaction evidence="8">
        <text>guanosine(9) in tRNA + S-adenosyl-L-methionine = N(1)-methylguanosine(9) in tRNA + S-adenosyl-L-homocysteine + H(+)</text>
        <dbReference type="Rhea" id="RHEA:43156"/>
        <dbReference type="Rhea" id="RHEA-COMP:10367"/>
        <dbReference type="Rhea" id="RHEA-COMP:10368"/>
        <dbReference type="ChEBI" id="CHEBI:15378"/>
        <dbReference type="ChEBI" id="CHEBI:57856"/>
        <dbReference type="ChEBI" id="CHEBI:59789"/>
        <dbReference type="ChEBI" id="CHEBI:73542"/>
        <dbReference type="ChEBI" id="CHEBI:74269"/>
        <dbReference type="EC" id="2.1.1.221"/>
    </reaction>
</comment>
<evidence type="ECO:0000313" key="11">
    <source>
        <dbReference type="EMBL" id="KAJ2808519.1"/>
    </source>
</evidence>
<feature type="region of interest" description="Disordered" evidence="9">
    <location>
        <begin position="1"/>
        <end position="26"/>
    </location>
</feature>
<dbReference type="PANTHER" id="PTHR13563:SF13">
    <property type="entry name" value="TRNA METHYLTRANSFERASE 10 HOMOLOG A"/>
    <property type="match status" value="1"/>
</dbReference>
<dbReference type="AlphaFoldDB" id="A0A9W8LWJ4"/>
<evidence type="ECO:0000256" key="6">
    <source>
        <dbReference type="ARBA" id="ARBA00031792"/>
    </source>
</evidence>
<feature type="compositionally biased region" description="Polar residues" evidence="9">
    <location>
        <begin position="311"/>
        <end position="321"/>
    </location>
</feature>
<feature type="compositionally biased region" description="Polar residues" evidence="9">
    <location>
        <begin position="14"/>
        <end position="23"/>
    </location>
</feature>
<evidence type="ECO:0000256" key="2">
    <source>
        <dbReference type="ARBA" id="ARBA00020451"/>
    </source>
</evidence>
<proteinExistence type="predicted"/>
<dbReference type="PANTHER" id="PTHR13563">
    <property type="entry name" value="TRNA (GUANINE-9-) METHYLTRANSFERASE"/>
    <property type="match status" value="1"/>
</dbReference>
<accession>A0A9W8LWJ4</accession>
<keyword evidence="4 11" id="KW-0808">Transferase</keyword>
<dbReference type="GO" id="GO:0002939">
    <property type="term" value="P:tRNA N1-guanine methylation"/>
    <property type="evidence" value="ECO:0007669"/>
    <property type="project" value="TreeGrafter"/>
</dbReference>
<feature type="domain" description="SAM-dependent MTase TRM10-type" evidence="10">
    <location>
        <begin position="104"/>
        <end position="297"/>
    </location>
</feature>
<protein>
    <recommendedName>
        <fullName evidence="2">tRNA (guanine(9)-N1)-methyltransferase</fullName>
        <ecNumber evidence="1">2.1.1.221</ecNumber>
    </recommendedName>
    <alternativeName>
        <fullName evidence="7">tRNA methyltransferase 10</fullName>
    </alternativeName>
    <alternativeName>
        <fullName evidence="6">tRNA(m1G9)-methyltransferase</fullName>
    </alternativeName>
</protein>
<feature type="region of interest" description="Disordered" evidence="9">
    <location>
        <begin position="296"/>
        <end position="321"/>
    </location>
</feature>
<evidence type="ECO:0000256" key="9">
    <source>
        <dbReference type="SAM" id="MobiDB-lite"/>
    </source>
</evidence>
<evidence type="ECO:0000256" key="8">
    <source>
        <dbReference type="ARBA" id="ARBA00048434"/>
    </source>
</evidence>
<evidence type="ECO:0000256" key="5">
    <source>
        <dbReference type="ARBA" id="ARBA00022691"/>
    </source>
</evidence>
<comment type="caution">
    <text evidence="11">The sequence shown here is derived from an EMBL/GenBank/DDBJ whole genome shotgun (WGS) entry which is preliminary data.</text>
</comment>
<dbReference type="InterPro" id="IPR028564">
    <property type="entry name" value="MT_TRM10-typ"/>
</dbReference>
<feature type="compositionally biased region" description="Basic and acidic residues" evidence="9">
    <location>
        <begin position="79"/>
        <end position="88"/>
    </location>
</feature>
<reference evidence="11" key="1">
    <citation type="submission" date="2022-07" db="EMBL/GenBank/DDBJ databases">
        <title>Phylogenomic reconstructions and comparative analyses of Kickxellomycotina fungi.</title>
        <authorList>
            <person name="Reynolds N.K."/>
            <person name="Stajich J.E."/>
            <person name="Barry K."/>
            <person name="Grigoriev I.V."/>
            <person name="Crous P."/>
            <person name="Smith M.E."/>
        </authorList>
    </citation>
    <scope>NUCLEOTIDE SEQUENCE</scope>
    <source>
        <strain evidence="11">NRRL 1565</strain>
    </source>
</reference>
<dbReference type="Proteomes" id="UP001140094">
    <property type="component" value="Unassembled WGS sequence"/>
</dbReference>
<feature type="region of interest" description="Disordered" evidence="9">
    <location>
        <begin position="76"/>
        <end position="114"/>
    </location>
</feature>
<dbReference type="GO" id="GO:0052905">
    <property type="term" value="F:tRNA (guanosine(9)-N1)-methyltransferase activity"/>
    <property type="evidence" value="ECO:0007669"/>
    <property type="project" value="UniProtKB-EC"/>
</dbReference>
<keyword evidence="5" id="KW-0949">S-adenosyl-L-methionine</keyword>
<evidence type="ECO:0000259" key="10">
    <source>
        <dbReference type="PROSITE" id="PS51675"/>
    </source>
</evidence>
<dbReference type="InterPro" id="IPR007356">
    <property type="entry name" value="tRNA_m1G_MeTrfase_euk"/>
</dbReference>
<dbReference type="GO" id="GO:0005634">
    <property type="term" value="C:nucleus"/>
    <property type="evidence" value="ECO:0007669"/>
    <property type="project" value="TreeGrafter"/>
</dbReference>
<dbReference type="InterPro" id="IPR038459">
    <property type="entry name" value="MT_TRM10-typ_sf"/>
</dbReference>
<sequence length="321" mass="37151">MEPSEKQAGAQQEAVDTTETSVTKRARLEVLDSKTAKQSPSVNDYVPRSMSIEEFSKLSRNQRKKVMNQENWERQAAAFKEKKQEQRRERRRRHNQRIARGEIKPSRPPPNQIRTGHQIVVDMDFDDKMSEREIKSMCTQLSRCYSVNRCAEKHVDLHITKLHEKSSSRFEALGSVHTMWAKQYIDFHDKEYLDLFDKEKLVYLTADSPNVIEHLDPEKAYLVGGIVDRNRYKLLTLKKAEEQGIAHAQLPIGQYIHMASRKVMTVNQIFEILLRFIETGDWKSAFVDVIPQRKFKDNAPGNAESIDDDNAQGSSDTSNED</sequence>
<dbReference type="Gene3D" id="3.40.1280.30">
    <property type="match status" value="1"/>
</dbReference>
<evidence type="ECO:0000256" key="4">
    <source>
        <dbReference type="ARBA" id="ARBA00022679"/>
    </source>
</evidence>
<evidence type="ECO:0000256" key="3">
    <source>
        <dbReference type="ARBA" id="ARBA00022603"/>
    </source>
</evidence>
<evidence type="ECO:0000256" key="7">
    <source>
        <dbReference type="ARBA" id="ARBA00032166"/>
    </source>
</evidence>
<name>A0A9W8LWJ4_9FUNG</name>
<dbReference type="PROSITE" id="PS51675">
    <property type="entry name" value="SAM_MT_TRM10"/>
    <property type="match status" value="1"/>
</dbReference>
<keyword evidence="3 11" id="KW-0489">Methyltransferase</keyword>
<dbReference type="FunFam" id="3.40.1280.30:FF:000001">
    <property type="entry name" value="tRNA methyltransferase 10 homolog A"/>
    <property type="match status" value="1"/>
</dbReference>
<gene>
    <name evidence="11" type="primary">TRM10</name>
    <name evidence="11" type="ORF">H4R20_000846</name>
</gene>
<dbReference type="EMBL" id="JANBUO010000044">
    <property type="protein sequence ID" value="KAJ2808519.1"/>
    <property type="molecule type" value="Genomic_DNA"/>
</dbReference>
<evidence type="ECO:0000256" key="1">
    <source>
        <dbReference type="ARBA" id="ARBA00012797"/>
    </source>
</evidence>
<dbReference type="OrthoDB" id="278300at2759"/>